<dbReference type="GO" id="GO:0006261">
    <property type="term" value="P:DNA-templated DNA replication"/>
    <property type="evidence" value="ECO:0007669"/>
    <property type="project" value="TreeGrafter"/>
</dbReference>
<organism evidence="1 2">
    <name type="scientific">Anaerosphaera aminiphila DSM 21120</name>
    <dbReference type="NCBI Taxonomy" id="1120995"/>
    <lineage>
        <taxon>Bacteria</taxon>
        <taxon>Bacillati</taxon>
        <taxon>Bacillota</taxon>
        <taxon>Tissierellia</taxon>
        <taxon>Tissierellales</taxon>
        <taxon>Peptoniphilaceae</taxon>
        <taxon>Anaerosphaera</taxon>
    </lineage>
</organism>
<dbReference type="CDD" id="cd00009">
    <property type="entry name" value="AAA"/>
    <property type="match status" value="1"/>
</dbReference>
<keyword evidence="2" id="KW-1185">Reference proteome</keyword>
<sequence length="315" mass="35959">MLIDFIGNERVLKELDNNLINKDLSHAYLFLGSEGVGKFTAAKAFAKRILEFDEDNCCAEIGDFAHPDLRVIRSKDSIKKLEIEELIEDAAKKPYKSTNKVFIIDGFEDVTTSGQNALLKTLEEPQDYLKIILISNNIKGILPTIVSRARIIRFKNVSDEQIKEFLMQKENLNEKSAKLFSKLATGSVTRALKYISDPSYLALRDKSITTLDRILNVGGLPFKEYEFFNENREELNEIFNFFILFLRDIAFLDLGISTDSIVNEDKLNFLNKQNITASDAVKITEEIINTQKLLQRNTNFELTIEQFLINIGGVR</sequence>
<evidence type="ECO:0000313" key="2">
    <source>
        <dbReference type="Proteomes" id="UP000184032"/>
    </source>
</evidence>
<dbReference type="PANTHER" id="PTHR11669">
    <property type="entry name" value="REPLICATION FACTOR C / DNA POLYMERASE III GAMMA-TAU SUBUNIT"/>
    <property type="match status" value="1"/>
</dbReference>
<dbReference type="Proteomes" id="UP000184032">
    <property type="component" value="Unassembled WGS sequence"/>
</dbReference>
<dbReference type="EMBL" id="FQXI01000006">
    <property type="protein sequence ID" value="SHH31211.1"/>
    <property type="molecule type" value="Genomic_DNA"/>
</dbReference>
<evidence type="ECO:0000313" key="1">
    <source>
        <dbReference type="EMBL" id="SHH31211.1"/>
    </source>
</evidence>
<dbReference type="InterPro" id="IPR027417">
    <property type="entry name" value="P-loop_NTPase"/>
</dbReference>
<dbReference type="Gene3D" id="3.40.50.300">
    <property type="entry name" value="P-loop containing nucleotide triphosphate hydrolases"/>
    <property type="match status" value="1"/>
</dbReference>
<dbReference type="PANTHER" id="PTHR11669:SF8">
    <property type="entry name" value="DNA POLYMERASE III SUBUNIT DELTA"/>
    <property type="match status" value="1"/>
</dbReference>
<dbReference type="Pfam" id="PF13177">
    <property type="entry name" value="DNA_pol3_delta2"/>
    <property type="match status" value="1"/>
</dbReference>
<dbReference type="SUPFAM" id="SSF52540">
    <property type="entry name" value="P-loop containing nucleoside triphosphate hydrolases"/>
    <property type="match status" value="1"/>
</dbReference>
<accession>A0A1M5RYF5</accession>
<dbReference type="RefSeq" id="WP_073184411.1">
    <property type="nucleotide sequence ID" value="NZ_FQXI01000006.1"/>
</dbReference>
<dbReference type="OrthoDB" id="9810148at2"/>
<reference evidence="1 2" key="1">
    <citation type="submission" date="2016-11" db="EMBL/GenBank/DDBJ databases">
        <authorList>
            <person name="Jaros S."/>
            <person name="Januszkiewicz K."/>
            <person name="Wedrychowicz H."/>
        </authorList>
    </citation>
    <scope>NUCLEOTIDE SEQUENCE [LARGE SCALE GENOMIC DNA]</scope>
    <source>
        <strain evidence="1 2">DSM 21120</strain>
    </source>
</reference>
<dbReference type="STRING" id="1120995.SAMN02745245_01045"/>
<dbReference type="AlphaFoldDB" id="A0A1M5RYF5"/>
<protein>
    <submittedName>
        <fullName evidence="1">DNA polymerase-3 subunit delta</fullName>
    </submittedName>
</protein>
<proteinExistence type="predicted"/>
<dbReference type="InterPro" id="IPR050238">
    <property type="entry name" value="DNA_Rep/Repair_Clamp_Loader"/>
</dbReference>
<gene>
    <name evidence="1" type="ORF">SAMN02745245_01045</name>
</gene>
<name>A0A1M5RYF5_9FIRM</name>